<feature type="signal peptide" evidence="2">
    <location>
        <begin position="1"/>
        <end position="25"/>
    </location>
</feature>
<dbReference type="OrthoDB" id="2991621at2"/>
<keyword evidence="2" id="KW-0732">Signal</keyword>
<feature type="compositionally biased region" description="Low complexity" evidence="1">
    <location>
        <begin position="34"/>
        <end position="76"/>
    </location>
</feature>
<evidence type="ECO:0000256" key="2">
    <source>
        <dbReference type="SAM" id="SignalP"/>
    </source>
</evidence>
<accession>A0A2N6SGZ2</accession>
<organism evidence="3 4">
    <name type="scientific">Gemella sanguinis</name>
    <dbReference type="NCBI Taxonomy" id="84135"/>
    <lineage>
        <taxon>Bacteria</taxon>
        <taxon>Bacillati</taxon>
        <taxon>Bacillota</taxon>
        <taxon>Bacilli</taxon>
        <taxon>Bacillales</taxon>
        <taxon>Gemellaceae</taxon>
        <taxon>Gemella</taxon>
    </lineage>
</organism>
<evidence type="ECO:0000313" key="4">
    <source>
        <dbReference type="Proteomes" id="UP000235670"/>
    </source>
</evidence>
<dbReference type="STRING" id="84135.GCA_001052115_00053"/>
<dbReference type="Proteomes" id="UP000235670">
    <property type="component" value="Unassembled WGS sequence"/>
</dbReference>
<dbReference type="AlphaFoldDB" id="A0A2N6SGZ2"/>
<evidence type="ECO:0000313" key="3">
    <source>
        <dbReference type="EMBL" id="PMC53200.1"/>
    </source>
</evidence>
<sequence>MKKKTLKKIIGIFLSTSLIFTTVGAANLDFAVAKSRSSSHSSSRSSKPSSSKSSSKPKSSSSKSSDSSSSSSSSSSTTRTRHFSSGSRYNSNYNSYNNEDYKKKYMNYLNNNYRTSGFFTRSSIVNGMLWGLLFNSLSTHSFANASNEQKELAENIKASKVPVYMIEVKTKNGETKYATVTKEQYDKIKEGDEISLKNGNLEIKSSKQ</sequence>
<reference evidence="3 4" key="1">
    <citation type="submission" date="2017-09" db="EMBL/GenBank/DDBJ databases">
        <title>Bacterial strain isolated from the female urinary microbiota.</title>
        <authorList>
            <person name="Thomas-White K."/>
            <person name="Kumar N."/>
            <person name="Forster S."/>
            <person name="Putonti C."/>
            <person name="Lawley T."/>
            <person name="Wolfe A.J."/>
        </authorList>
    </citation>
    <scope>NUCLEOTIDE SEQUENCE [LARGE SCALE GENOMIC DNA]</scope>
    <source>
        <strain evidence="3 4">UMB0186</strain>
    </source>
</reference>
<feature type="chain" id="PRO_5015002324" evidence="2">
    <location>
        <begin position="26"/>
        <end position="208"/>
    </location>
</feature>
<evidence type="ECO:0000256" key="1">
    <source>
        <dbReference type="SAM" id="MobiDB-lite"/>
    </source>
</evidence>
<name>A0A2N6SGZ2_9BACL</name>
<protein>
    <submittedName>
        <fullName evidence="3">Uncharacterized protein</fullName>
    </submittedName>
</protein>
<feature type="region of interest" description="Disordered" evidence="1">
    <location>
        <begin position="34"/>
        <end position="89"/>
    </location>
</feature>
<proteinExistence type="predicted"/>
<dbReference type="EMBL" id="PNGT01000001">
    <property type="protein sequence ID" value="PMC53200.1"/>
    <property type="molecule type" value="Genomic_DNA"/>
</dbReference>
<gene>
    <name evidence="3" type="ORF">CJ218_01270</name>
</gene>
<dbReference type="RefSeq" id="WP_031550021.1">
    <property type="nucleotide sequence ID" value="NZ_JAAXPT010000002.1"/>
</dbReference>
<comment type="caution">
    <text evidence="3">The sequence shown here is derived from an EMBL/GenBank/DDBJ whole genome shotgun (WGS) entry which is preliminary data.</text>
</comment>